<dbReference type="SMART" id="SM00271">
    <property type="entry name" value="DnaJ"/>
    <property type="match status" value="1"/>
</dbReference>
<dbReference type="STRING" id="43265.A0A545VMD3"/>
<dbReference type="InterPro" id="IPR002939">
    <property type="entry name" value="DnaJ_C"/>
</dbReference>
<dbReference type="PROSITE" id="PS50076">
    <property type="entry name" value="DNAJ_2"/>
    <property type="match status" value="1"/>
</dbReference>
<dbReference type="Gene3D" id="1.10.287.110">
    <property type="entry name" value="DnaJ domain"/>
    <property type="match status" value="1"/>
</dbReference>
<dbReference type="InterPro" id="IPR001623">
    <property type="entry name" value="DnaJ_domain"/>
</dbReference>
<dbReference type="InterPro" id="IPR036869">
    <property type="entry name" value="J_dom_sf"/>
</dbReference>
<dbReference type="SUPFAM" id="SSF49493">
    <property type="entry name" value="HSP40/DnaJ peptide-binding domain"/>
    <property type="match status" value="2"/>
</dbReference>
<dbReference type="Proteomes" id="UP000315783">
    <property type="component" value="Unassembled WGS sequence"/>
</dbReference>
<proteinExistence type="predicted"/>
<dbReference type="EMBL" id="SPUK01000021">
    <property type="protein sequence ID" value="TQV91117.1"/>
    <property type="molecule type" value="Genomic_DNA"/>
</dbReference>
<comment type="caution">
    <text evidence="4">The sequence shown here is derived from an EMBL/GenBank/DDBJ whole genome shotgun (WGS) entry which is preliminary data.</text>
</comment>
<organism evidence="4 5">
    <name type="scientific">Cordyceps javanica</name>
    <dbReference type="NCBI Taxonomy" id="43265"/>
    <lineage>
        <taxon>Eukaryota</taxon>
        <taxon>Fungi</taxon>
        <taxon>Dikarya</taxon>
        <taxon>Ascomycota</taxon>
        <taxon>Pezizomycotina</taxon>
        <taxon>Sordariomycetes</taxon>
        <taxon>Hypocreomycetidae</taxon>
        <taxon>Hypocreales</taxon>
        <taxon>Cordycipitaceae</taxon>
        <taxon>Cordyceps</taxon>
    </lineage>
</organism>
<evidence type="ECO:0000256" key="2">
    <source>
        <dbReference type="SAM" id="MobiDB-lite"/>
    </source>
</evidence>
<dbReference type="FunFam" id="1.10.287.110:FF:000136">
    <property type="entry name" value="DnaJ domain-containing protein Psi"/>
    <property type="match status" value="1"/>
</dbReference>
<keyword evidence="5" id="KW-1185">Reference proteome</keyword>
<dbReference type="OrthoDB" id="550424at2759"/>
<keyword evidence="1" id="KW-0143">Chaperone</keyword>
<name>A0A545VMD3_9HYPO</name>
<dbReference type="CDD" id="cd10747">
    <property type="entry name" value="DnaJ_C"/>
    <property type="match status" value="1"/>
</dbReference>
<evidence type="ECO:0000256" key="1">
    <source>
        <dbReference type="ARBA" id="ARBA00023186"/>
    </source>
</evidence>
<dbReference type="GO" id="GO:0006413">
    <property type="term" value="P:translational initiation"/>
    <property type="evidence" value="ECO:0007669"/>
    <property type="project" value="TreeGrafter"/>
</dbReference>
<sequence length="373" mass="40696">MVKETKLYDCLNIKPEATQEEVKKGYRKAALKWHPDKNKDDPAAAEKFKECSQAYEILSDPEKRKVYDDYGLEFLLRGGAPPPEGAPGPGAQGHPFAGGVPPGFDFGGGMGGGGARTFHFQTGGGGSRGYNFTPADSIFQEFMRSYGMGGGMGGGMPGMGDDLDGPDFQQSYGSTGRSSRHRTRGSGGGHPRERTPDISTVERPLPLTLEELFNGVEKKMKIKRKTFDETGKRVQSDKILNVPIKAGLKKGSKIKFSGVGDQVEGGRQDLHFVVEEKPHLIYKREDNDLIQTVTLDLKEALTGWKRTVSTIDGKQINLDKGGPTQPGSEERYPGLGMPLSKRPGERGDFVIKYKVNFPSSLSAAQKNKLKEIL</sequence>
<dbReference type="Pfam" id="PF01556">
    <property type="entry name" value="DnaJ_C"/>
    <property type="match status" value="1"/>
</dbReference>
<dbReference type="GO" id="GO:0051082">
    <property type="term" value="F:unfolded protein binding"/>
    <property type="evidence" value="ECO:0007669"/>
    <property type="project" value="InterPro"/>
</dbReference>
<feature type="region of interest" description="Disordered" evidence="2">
    <location>
        <begin position="154"/>
        <end position="198"/>
    </location>
</feature>
<dbReference type="GO" id="GO:0006457">
    <property type="term" value="P:protein folding"/>
    <property type="evidence" value="ECO:0007669"/>
    <property type="project" value="InterPro"/>
</dbReference>
<dbReference type="PANTHER" id="PTHR24078">
    <property type="entry name" value="DNAJ HOMOLOG SUBFAMILY C MEMBER"/>
    <property type="match status" value="1"/>
</dbReference>
<dbReference type="InterPro" id="IPR008971">
    <property type="entry name" value="HSP40/DnaJ_pept-bd"/>
</dbReference>
<evidence type="ECO:0000313" key="4">
    <source>
        <dbReference type="EMBL" id="TQV91117.1"/>
    </source>
</evidence>
<dbReference type="FunFam" id="2.60.260.20:FF:000013">
    <property type="entry name" value="DnaJ subfamily B member 11"/>
    <property type="match status" value="1"/>
</dbReference>
<accession>A0A545VMD3</accession>
<dbReference type="AlphaFoldDB" id="A0A545VMD3"/>
<dbReference type="GO" id="GO:0005829">
    <property type="term" value="C:cytosol"/>
    <property type="evidence" value="ECO:0007669"/>
    <property type="project" value="TreeGrafter"/>
</dbReference>
<dbReference type="PANTHER" id="PTHR24078:SF553">
    <property type="entry name" value="DNAJ HOMOLOG SUBFAMILY B MEMBER 5"/>
    <property type="match status" value="1"/>
</dbReference>
<evidence type="ECO:0000313" key="5">
    <source>
        <dbReference type="Proteomes" id="UP000315783"/>
    </source>
</evidence>
<dbReference type="SUPFAM" id="SSF46565">
    <property type="entry name" value="Chaperone J-domain"/>
    <property type="match status" value="1"/>
</dbReference>
<feature type="region of interest" description="Disordered" evidence="2">
    <location>
        <begin position="78"/>
        <end position="98"/>
    </location>
</feature>
<dbReference type="FunFam" id="2.60.260.20:FF:000002">
    <property type="entry name" value="Dnaj homolog subfamily b member"/>
    <property type="match status" value="1"/>
</dbReference>
<dbReference type="Pfam" id="PF00226">
    <property type="entry name" value="DnaJ"/>
    <property type="match status" value="1"/>
</dbReference>
<reference evidence="4 5" key="1">
    <citation type="journal article" date="2019" name="Appl. Microbiol. Biotechnol.">
        <title>Genome sequence of Isaria javanica and comparative genome analysis insights into family S53 peptidase evolution in fungal entomopathogens.</title>
        <authorList>
            <person name="Lin R."/>
            <person name="Zhang X."/>
            <person name="Xin B."/>
            <person name="Zou M."/>
            <person name="Gao Y."/>
            <person name="Qin F."/>
            <person name="Hu Q."/>
            <person name="Xie B."/>
            <person name="Cheng X."/>
        </authorList>
    </citation>
    <scope>NUCLEOTIDE SEQUENCE [LARGE SCALE GENOMIC DNA]</scope>
    <source>
        <strain evidence="4 5">IJ1G</strain>
    </source>
</reference>
<dbReference type="Gene3D" id="2.60.260.20">
    <property type="entry name" value="Urease metallochaperone UreE, N-terminal domain"/>
    <property type="match status" value="2"/>
</dbReference>
<protein>
    <submittedName>
        <fullName evidence="4">DnaJ domain-containing protein</fullName>
    </submittedName>
</protein>
<dbReference type="GO" id="GO:0051087">
    <property type="term" value="F:protein-folding chaperone binding"/>
    <property type="evidence" value="ECO:0007669"/>
    <property type="project" value="TreeGrafter"/>
</dbReference>
<evidence type="ECO:0000259" key="3">
    <source>
        <dbReference type="PROSITE" id="PS50076"/>
    </source>
</evidence>
<gene>
    <name evidence="4" type="ORF">IF1G_10352</name>
</gene>
<feature type="domain" description="J" evidence="3">
    <location>
        <begin position="6"/>
        <end position="71"/>
    </location>
</feature>
<dbReference type="CDD" id="cd06257">
    <property type="entry name" value="DnaJ"/>
    <property type="match status" value="1"/>
</dbReference>
<dbReference type="PRINTS" id="PR00625">
    <property type="entry name" value="JDOMAIN"/>
</dbReference>
<feature type="region of interest" description="Disordered" evidence="2">
    <location>
        <begin position="315"/>
        <end position="339"/>
    </location>
</feature>
<dbReference type="InterPro" id="IPR051339">
    <property type="entry name" value="DnaJ_subfamily_B"/>
</dbReference>